<feature type="domain" description="GIY-YIG" evidence="18">
    <location>
        <begin position="277"/>
        <end position="363"/>
    </location>
</feature>
<evidence type="ECO:0000256" key="2">
    <source>
        <dbReference type="ARBA" id="ARBA00006378"/>
    </source>
</evidence>
<dbReference type="PROSITE" id="PS50164">
    <property type="entry name" value="GIY_YIG"/>
    <property type="match status" value="1"/>
</dbReference>
<keyword evidence="20" id="KW-1185">Reference proteome</keyword>
<dbReference type="InterPro" id="IPR008831">
    <property type="entry name" value="Mediator_Med31"/>
</dbReference>
<sequence length="560" mass="64444">MAKMYGKGKTAIESEDQQKRRWQIELEFVQCLSNPNYLNFLAQRGYFKDPCFINYLKYLQYWKEPEYAKYLMYPMCLYFLDLLQYEHFRREIVNNQCCKFIDDQAILQWQHYTRKRIKLINSVQENAAAVAAATQQQQQLQQQQQQQQPQQQQQQTNGGILAPSEAASVAAAEAANPLQQATLQNGSSSTSQSQQQPLTAREPAPTQTQVLSAAHQLPQQQQQQQQQQQINGLASSAAMKLDRWEKILLISIIHSIWRAFPVALFRRGKEALAQKGHFYGVYLLCSQSVDVRHRGKCYVGFTVNPKRRIRQHNRGSSFGGAKKTSRKGPWQMVMIVHGFPNKIVALQFEWAWQQPTLSTRLKIFDDLKRKLPRETHFDYNFRIVNRMLGVGPWHRLPLTVRWLETDYQREFQLPVPRQLRIVSGKVAITASQRSLAAKRSAAAAGATASWSSECHLCMQRIEQPERSRFGCLNASCCLSCHMLCLASYLLGEDPGQYIPIVGNCPLCETHLIWAELLERKRFEQGVQIQGEDTNKEEDGDELSDCPDMDSDVQHIWELSD</sequence>
<evidence type="ECO:0000256" key="8">
    <source>
        <dbReference type="ARBA" id="ARBA00022801"/>
    </source>
</evidence>
<gene>
    <name evidence="19" type="ORF">AWZ03_013923</name>
</gene>
<evidence type="ECO:0000259" key="18">
    <source>
        <dbReference type="PROSITE" id="PS50164"/>
    </source>
</evidence>
<evidence type="ECO:0000256" key="4">
    <source>
        <dbReference type="ARBA" id="ARBA00022723"/>
    </source>
</evidence>
<keyword evidence="11" id="KW-0010">Activator</keyword>
<dbReference type="Gene3D" id="1.10.10.1340">
    <property type="entry name" value="Mediator of RNA polymerase II, submodule Med31 (Soh1)"/>
    <property type="match status" value="1"/>
</dbReference>
<dbReference type="STRING" id="7232.A0A484ATF1"/>
<dbReference type="GO" id="GO:0017108">
    <property type="term" value="F:5'-flap endonuclease activity"/>
    <property type="evidence" value="ECO:0007669"/>
    <property type="project" value="InterPro"/>
</dbReference>
<dbReference type="GO" id="GO:0008270">
    <property type="term" value="F:zinc ion binding"/>
    <property type="evidence" value="ECO:0007669"/>
    <property type="project" value="UniProtKB-KW"/>
</dbReference>
<evidence type="ECO:0000256" key="1">
    <source>
        <dbReference type="ARBA" id="ARBA00004123"/>
    </source>
</evidence>
<keyword evidence="15 16" id="KW-0539">Nucleus</keyword>
<keyword evidence="13 16" id="KW-0233">DNA recombination</keyword>
<dbReference type="InterPro" id="IPR035901">
    <property type="entry name" value="GIY-YIG_endonuc_sf"/>
</dbReference>
<dbReference type="PANTHER" id="PTHR20208:SF10">
    <property type="entry name" value="STRUCTURE-SPECIFIC ENDONUCLEASE SUBUNIT SLX1"/>
    <property type="match status" value="1"/>
</dbReference>
<comment type="similarity">
    <text evidence="2">Belongs to the Mediator complex subunit 31 family.</text>
</comment>
<keyword evidence="7" id="KW-0863">Zinc-finger</keyword>
<dbReference type="GO" id="GO:0000724">
    <property type="term" value="P:double-strand break repair via homologous recombination"/>
    <property type="evidence" value="ECO:0007669"/>
    <property type="project" value="TreeGrafter"/>
</dbReference>
<dbReference type="SMART" id="SM00465">
    <property type="entry name" value="GIYc"/>
    <property type="match status" value="1"/>
</dbReference>
<dbReference type="CDD" id="cd10455">
    <property type="entry name" value="GIY-YIG_SLX1"/>
    <property type="match status" value="1"/>
</dbReference>
<feature type="region of interest" description="Disordered" evidence="17">
    <location>
        <begin position="527"/>
        <end position="551"/>
    </location>
</feature>
<evidence type="ECO:0000256" key="5">
    <source>
        <dbReference type="ARBA" id="ARBA00022759"/>
    </source>
</evidence>
<dbReference type="Pfam" id="PF05669">
    <property type="entry name" value="Med31"/>
    <property type="match status" value="1"/>
</dbReference>
<dbReference type="GO" id="GO:0006355">
    <property type="term" value="P:regulation of DNA-templated transcription"/>
    <property type="evidence" value="ECO:0007669"/>
    <property type="project" value="InterPro"/>
</dbReference>
<dbReference type="InterPro" id="IPR027520">
    <property type="entry name" value="Slx1"/>
</dbReference>
<comment type="similarity">
    <text evidence="16">Belongs to the SLX1 family.</text>
</comment>
<organism evidence="19 20">
    <name type="scientific">Drosophila navojoa</name>
    <name type="common">Fruit fly</name>
    <dbReference type="NCBI Taxonomy" id="7232"/>
    <lineage>
        <taxon>Eukaryota</taxon>
        <taxon>Metazoa</taxon>
        <taxon>Ecdysozoa</taxon>
        <taxon>Arthropoda</taxon>
        <taxon>Hexapoda</taxon>
        <taxon>Insecta</taxon>
        <taxon>Pterygota</taxon>
        <taxon>Neoptera</taxon>
        <taxon>Endopterygota</taxon>
        <taxon>Diptera</taxon>
        <taxon>Brachycera</taxon>
        <taxon>Muscomorpha</taxon>
        <taxon>Ephydroidea</taxon>
        <taxon>Drosophilidae</taxon>
        <taxon>Drosophila</taxon>
    </lineage>
</organism>
<evidence type="ECO:0000256" key="17">
    <source>
        <dbReference type="SAM" id="MobiDB-lite"/>
    </source>
</evidence>
<keyword evidence="5 16" id="KW-0255">Endonuclease</keyword>
<comment type="subunit">
    <text evidence="16">Forms a heterodimer with mus312/SLX4.</text>
</comment>
<evidence type="ECO:0000256" key="15">
    <source>
        <dbReference type="ARBA" id="ARBA00023242"/>
    </source>
</evidence>
<evidence type="ECO:0000256" key="6">
    <source>
        <dbReference type="ARBA" id="ARBA00022763"/>
    </source>
</evidence>
<evidence type="ECO:0000256" key="12">
    <source>
        <dbReference type="ARBA" id="ARBA00023163"/>
    </source>
</evidence>
<evidence type="ECO:0000256" key="10">
    <source>
        <dbReference type="ARBA" id="ARBA00023015"/>
    </source>
</evidence>
<keyword evidence="9" id="KW-0862">Zinc</keyword>
<proteinExistence type="inferred from homology"/>
<dbReference type="AlphaFoldDB" id="A0A484ATF1"/>
<evidence type="ECO:0000256" key="3">
    <source>
        <dbReference type="ARBA" id="ARBA00022722"/>
    </source>
</evidence>
<dbReference type="FunFam" id="1.10.10.1340:FF:000001">
    <property type="entry name" value="Mediator of RNA polymerase II transcription subunit 31"/>
    <property type="match status" value="1"/>
</dbReference>
<keyword evidence="10" id="KW-0805">Transcription regulation</keyword>
<dbReference type="InterPro" id="IPR000305">
    <property type="entry name" value="GIY-YIG_endonuc"/>
</dbReference>
<evidence type="ECO:0000256" key="16">
    <source>
        <dbReference type="HAMAP-Rule" id="MF_03100"/>
    </source>
</evidence>
<dbReference type="SUPFAM" id="SSF82771">
    <property type="entry name" value="GIY-YIG endonuclease"/>
    <property type="match status" value="1"/>
</dbReference>
<feature type="compositionally biased region" description="Acidic residues" evidence="17">
    <location>
        <begin position="534"/>
        <end position="550"/>
    </location>
</feature>
<accession>A0A484ATF1</accession>
<dbReference type="PANTHER" id="PTHR20208">
    <property type="entry name" value="STRUCTURE-SPECIFIC ENDONUCLEASE SUBUNIT SLX1"/>
    <property type="match status" value="1"/>
</dbReference>
<name>A0A484ATF1_DRONA</name>
<keyword evidence="3 16" id="KW-0540">Nuclease</keyword>
<dbReference type="OMA" id="CETHLIW"/>
<evidence type="ECO:0000256" key="9">
    <source>
        <dbReference type="ARBA" id="ARBA00022833"/>
    </source>
</evidence>
<dbReference type="EMBL" id="LSRL02000889">
    <property type="protein sequence ID" value="TDG39658.1"/>
    <property type="molecule type" value="Genomic_DNA"/>
</dbReference>
<evidence type="ECO:0000256" key="14">
    <source>
        <dbReference type="ARBA" id="ARBA00023204"/>
    </source>
</evidence>
<evidence type="ECO:0000256" key="7">
    <source>
        <dbReference type="ARBA" id="ARBA00022771"/>
    </source>
</evidence>
<dbReference type="Pfam" id="PF21202">
    <property type="entry name" value="SLX1_C"/>
    <property type="match status" value="1"/>
</dbReference>
<dbReference type="Pfam" id="PF01541">
    <property type="entry name" value="GIY-YIG"/>
    <property type="match status" value="1"/>
</dbReference>
<feature type="compositionally biased region" description="Low complexity" evidence="17">
    <location>
        <begin position="184"/>
        <end position="196"/>
    </location>
</feature>
<keyword evidence="12" id="KW-0804">Transcription</keyword>
<reference evidence="19 20" key="1">
    <citation type="journal article" date="2019" name="J. Hered.">
        <title>An Improved Genome Assembly for Drosophila navojoa, the Basal Species in the mojavensis Cluster.</title>
        <authorList>
            <person name="Vanderlinde T."/>
            <person name="Dupim E.G."/>
            <person name="Nazario-Yepiz N.O."/>
            <person name="Carvalho A.B."/>
        </authorList>
    </citation>
    <scope>NUCLEOTIDE SEQUENCE [LARGE SCALE GENOMIC DNA]</scope>
    <source>
        <strain evidence="19">Navoj_Jal97</strain>
        <tissue evidence="19">Whole organism</tissue>
    </source>
</reference>
<evidence type="ECO:0000256" key="13">
    <source>
        <dbReference type="ARBA" id="ARBA00023172"/>
    </source>
</evidence>
<keyword evidence="14 16" id="KW-0234">DNA repair</keyword>
<evidence type="ECO:0000313" key="19">
    <source>
        <dbReference type="EMBL" id="TDG39658.1"/>
    </source>
</evidence>
<dbReference type="GO" id="GO:0008821">
    <property type="term" value="F:crossover junction DNA endonuclease activity"/>
    <property type="evidence" value="ECO:0007669"/>
    <property type="project" value="TreeGrafter"/>
</dbReference>
<dbReference type="InterPro" id="IPR038089">
    <property type="entry name" value="Med31_sf"/>
</dbReference>
<dbReference type="Gene3D" id="3.30.40.10">
    <property type="entry name" value="Zinc/RING finger domain, C3HC4 (zinc finger)"/>
    <property type="match status" value="1"/>
</dbReference>
<keyword evidence="6 16" id="KW-0227">DNA damage</keyword>
<dbReference type="OrthoDB" id="24645at2759"/>
<keyword evidence="8 16" id="KW-0378">Hydrolase</keyword>
<feature type="compositionally biased region" description="Low complexity" evidence="17">
    <location>
        <begin position="219"/>
        <end position="228"/>
    </location>
</feature>
<protein>
    <recommendedName>
        <fullName evidence="16">Structure-specific endonuclease subunit SLX1 homolog</fullName>
        <ecNumber evidence="16">3.1.-.-</ecNumber>
    </recommendedName>
</protein>
<comment type="function">
    <text evidence="16">Catalytic subunit of a heterodimeric structure-specific endonuclease that resolves DNA secondary structures generated during DNA repair and recombination. Has endonuclease activity towards branched DNA substrates, introducing single-strand cuts in duplex DNA close to junctions with ss-DNA.</text>
</comment>
<dbReference type="EC" id="3.1.-.-" evidence="16"/>
<dbReference type="HAMAP" id="MF_03100">
    <property type="entry name" value="Endonuc_su_Slx1"/>
    <property type="match status" value="1"/>
</dbReference>
<dbReference type="FunFam" id="3.40.1440.10:FF:000012">
    <property type="entry name" value="Structure-specific endonuclease subunit SLX1 homolog"/>
    <property type="match status" value="1"/>
</dbReference>
<dbReference type="InterPro" id="IPR048749">
    <property type="entry name" value="SLX1_C"/>
</dbReference>
<comment type="subcellular location">
    <subcellularLocation>
        <location evidence="1 16">Nucleus</location>
    </subcellularLocation>
</comment>
<dbReference type="GO" id="GO:0016592">
    <property type="term" value="C:mediator complex"/>
    <property type="evidence" value="ECO:0007669"/>
    <property type="project" value="InterPro"/>
</dbReference>
<comment type="caution">
    <text evidence="19">The sequence shown here is derived from an EMBL/GenBank/DDBJ whole genome shotgun (WGS) entry which is preliminary data.</text>
</comment>
<dbReference type="GO" id="GO:0003712">
    <property type="term" value="F:transcription coregulator activity"/>
    <property type="evidence" value="ECO:0007669"/>
    <property type="project" value="InterPro"/>
</dbReference>
<dbReference type="Gene3D" id="3.40.1440.10">
    <property type="entry name" value="GIY-YIG endonuclease"/>
    <property type="match status" value="1"/>
</dbReference>
<evidence type="ECO:0000313" key="20">
    <source>
        <dbReference type="Proteomes" id="UP000295192"/>
    </source>
</evidence>
<keyword evidence="4" id="KW-0479">Metal-binding</keyword>
<comment type="cofactor">
    <cofactor evidence="16">
        <name>a divalent metal cation</name>
        <dbReference type="ChEBI" id="CHEBI:60240"/>
    </cofactor>
</comment>
<feature type="region of interest" description="Disordered" evidence="17">
    <location>
        <begin position="182"/>
        <end position="228"/>
    </location>
</feature>
<dbReference type="GO" id="GO:0033557">
    <property type="term" value="C:Slx1-Slx4 complex"/>
    <property type="evidence" value="ECO:0007669"/>
    <property type="project" value="UniProtKB-UniRule"/>
</dbReference>
<dbReference type="InterPro" id="IPR050381">
    <property type="entry name" value="SLX1_endonuclease"/>
</dbReference>
<comment type="caution">
    <text evidence="16">Lacks conserved residue(s) required for the propagation of feature annotation.</text>
</comment>
<dbReference type="InterPro" id="IPR013083">
    <property type="entry name" value="Znf_RING/FYVE/PHD"/>
</dbReference>
<evidence type="ECO:0000256" key="11">
    <source>
        <dbReference type="ARBA" id="ARBA00023159"/>
    </source>
</evidence>
<dbReference type="Proteomes" id="UP000295192">
    <property type="component" value="Unassembled WGS sequence"/>
</dbReference>